<accession>A0A7T6APW0</accession>
<dbReference type="AlphaFoldDB" id="A0A7T6APW0"/>
<proteinExistence type="predicted"/>
<dbReference type="PROSITE" id="PS51257">
    <property type="entry name" value="PROKAR_LIPOPROTEIN"/>
    <property type="match status" value="1"/>
</dbReference>
<evidence type="ECO:0000256" key="1">
    <source>
        <dbReference type="SAM" id="Coils"/>
    </source>
</evidence>
<keyword evidence="3" id="KW-1185">Reference proteome</keyword>
<reference evidence="2 3" key="1">
    <citation type="submission" date="2020-05" db="EMBL/GenBank/DDBJ databases">
        <title>Complete genome of Desulfobulbus oligotrophicus.</title>
        <authorList>
            <person name="Podar M."/>
        </authorList>
    </citation>
    <scope>NUCLEOTIDE SEQUENCE [LARGE SCALE GENOMIC DNA]</scope>
    <source>
        <strain evidence="2 3">Prop6</strain>
    </source>
</reference>
<dbReference type="EMBL" id="CP054140">
    <property type="protein sequence ID" value="QQG64805.1"/>
    <property type="molecule type" value="Genomic_DNA"/>
</dbReference>
<sequence length="195" mass="22112">MKKMSLFIVLLTILLVSGCAEMIESKKGQLPRKQLVVQSSEADTVLTCLAANEKITRRGFTAEYQAASAGAADGESADVLRTVCLSLHPHASYKQLKNGKDMLSRYIKKYEGKAPSLQGIFLLMDRIDREQIIRWRQNSKQTDKTEGLAAEKKDLMDRIESLERSGSQDQARIKELERQLEQLKNIESIIKNRER</sequence>
<dbReference type="KEGG" id="dog:HP555_02465"/>
<name>A0A7T6APW0_9BACT</name>
<dbReference type="Proteomes" id="UP000596092">
    <property type="component" value="Chromosome"/>
</dbReference>
<evidence type="ECO:0000313" key="3">
    <source>
        <dbReference type="Proteomes" id="UP000596092"/>
    </source>
</evidence>
<feature type="coiled-coil region" evidence="1">
    <location>
        <begin position="145"/>
        <end position="193"/>
    </location>
</feature>
<gene>
    <name evidence="2" type="ORF">HP555_02465</name>
</gene>
<organism evidence="2 3">
    <name type="scientific">Desulfobulbus oligotrophicus</name>
    <dbReference type="NCBI Taxonomy" id="1909699"/>
    <lineage>
        <taxon>Bacteria</taxon>
        <taxon>Pseudomonadati</taxon>
        <taxon>Thermodesulfobacteriota</taxon>
        <taxon>Desulfobulbia</taxon>
        <taxon>Desulfobulbales</taxon>
        <taxon>Desulfobulbaceae</taxon>
        <taxon>Desulfobulbus</taxon>
    </lineage>
</organism>
<dbReference type="RefSeq" id="WP_199263637.1">
    <property type="nucleotide sequence ID" value="NZ_CP054140.1"/>
</dbReference>
<protein>
    <submittedName>
        <fullName evidence="2">Uncharacterized protein</fullName>
    </submittedName>
</protein>
<keyword evidence="1" id="KW-0175">Coiled coil</keyword>
<evidence type="ECO:0000313" key="2">
    <source>
        <dbReference type="EMBL" id="QQG64805.1"/>
    </source>
</evidence>